<dbReference type="AlphaFoldDB" id="A0A4Q0VDI2"/>
<reference evidence="1 4" key="2">
    <citation type="submission" date="2022-09" db="EMBL/GenBank/DDBJ databases">
        <title>complete genome sequences of Clostridium tetani str. KHSU-234311-028 isolated from soil.</title>
        <authorList>
            <person name="Sekizuka T."/>
            <person name="Shitada C."/>
            <person name="Takahashi M."/>
            <person name="Kuroda M."/>
        </authorList>
    </citation>
    <scope>NUCLEOTIDE SEQUENCE [LARGE SCALE GENOMIC DNA]</scope>
    <source>
        <strain evidence="1 4">KHSU-234311-028</strain>
    </source>
</reference>
<evidence type="ECO:0000313" key="4">
    <source>
        <dbReference type="Proteomes" id="UP001321763"/>
    </source>
</evidence>
<evidence type="ECO:0000313" key="3">
    <source>
        <dbReference type="Proteomes" id="UP000290921"/>
    </source>
</evidence>
<reference evidence="2 3" key="1">
    <citation type="submission" date="2018-06" db="EMBL/GenBank/DDBJ databases">
        <title>Genome conservation of Clostridium tetani.</title>
        <authorList>
            <person name="Bruggemann H."/>
            <person name="Popoff M.R."/>
        </authorList>
    </citation>
    <scope>NUCLEOTIDE SEQUENCE [LARGE SCALE GENOMIC DNA]</scope>
    <source>
        <strain evidence="2 3">2017.061</strain>
    </source>
</reference>
<evidence type="ECO:0000313" key="1">
    <source>
        <dbReference type="EMBL" id="BDR81317.1"/>
    </source>
</evidence>
<dbReference type="RefSeq" id="WP_129030139.1">
    <property type="nucleotide sequence ID" value="NZ_AP026806.1"/>
</dbReference>
<protein>
    <submittedName>
        <fullName evidence="2">Uncharacterized protein</fullName>
    </submittedName>
</protein>
<proteinExistence type="predicted"/>
<dbReference type="EMBL" id="QMAP01000004">
    <property type="protein sequence ID" value="RXI49455.1"/>
    <property type="molecule type" value="Genomic_DNA"/>
</dbReference>
<dbReference type="Proteomes" id="UP001321763">
    <property type="component" value="Chromosome"/>
</dbReference>
<organism evidence="2 3">
    <name type="scientific">Clostridium tetani</name>
    <dbReference type="NCBI Taxonomy" id="1513"/>
    <lineage>
        <taxon>Bacteria</taxon>
        <taxon>Bacillati</taxon>
        <taxon>Bacillota</taxon>
        <taxon>Clostridia</taxon>
        <taxon>Eubacteriales</taxon>
        <taxon>Clostridiaceae</taxon>
        <taxon>Clostridium</taxon>
    </lineage>
</organism>
<sequence length="215" mass="26006">MSLFLGKIHYWLFDKIKWFENLEEVIINWAQGKNDLKVEEWKEEIYRKYDSPLEEKPLEELIDVSNIHGWLQDRISKAEGRQAALITKILEVNPEYIEDLKKLFIKEGYDMAEKCKEVTKVEAPNEMFSTLNNFILEGMPCDRVNEEVENTEVSYVWRNRICLHTPYWEEENGNVENFYILRNEWIKSFIENLDEKFKFTSFIDEEKRNYRIEVI</sequence>
<evidence type="ECO:0000313" key="2">
    <source>
        <dbReference type="EMBL" id="RXI49455.1"/>
    </source>
</evidence>
<gene>
    <name evidence="2" type="ORF">DP130_05210</name>
    <name evidence="1" type="ORF">K234311028_15630</name>
</gene>
<name>A0A4Q0VDI2_CLOTA</name>
<accession>A0A4Q0VDI2</accession>
<dbReference type="Proteomes" id="UP000290921">
    <property type="component" value="Unassembled WGS sequence"/>
</dbReference>
<dbReference type="EMBL" id="AP026818">
    <property type="protein sequence ID" value="BDR81317.1"/>
    <property type="molecule type" value="Genomic_DNA"/>
</dbReference>